<name>A0A4D6M4T5_VIGUN</name>
<evidence type="ECO:0000313" key="2">
    <source>
        <dbReference type="Proteomes" id="UP000501690"/>
    </source>
</evidence>
<protein>
    <submittedName>
        <fullName evidence="1">Uncharacterized protein</fullName>
    </submittedName>
</protein>
<gene>
    <name evidence="1" type="ORF">DEO72_LG6g534</name>
</gene>
<evidence type="ECO:0000313" key="1">
    <source>
        <dbReference type="EMBL" id="QCD95837.1"/>
    </source>
</evidence>
<proteinExistence type="predicted"/>
<dbReference type="AlphaFoldDB" id="A0A4D6M4T5"/>
<accession>A0A4D6M4T5</accession>
<reference evidence="1 2" key="1">
    <citation type="submission" date="2019-04" db="EMBL/GenBank/DDBJ databases">
        <title>An improved genome assembly and genetic linkage map for asparagus bean, Vigna unguiculata ssp. sesquipedialis.</title>
        <authorList>
            <person name="Xia Q."/>
            <person name="Zhang R."/>
            <person name="Dong Y."/>
        </authorList>
    </citation>
    <scope>NUCLEOTIDE SEQUENCE [LARGE SCALE GENOMIC DNA]</scope>
    <source>
        <tissue evidence="1">Leaf</tissue>
    </source>
</reference>
<sequence>MVATTVTSCRVRAHLSFMRKRMGGEWSLAWTPAAAGIADDGLQQAGPRDHEGDRCNPYLERVGEANEEMPVEERFTRGRIKGDNVAGEDSSECHWWL</sequence>
<keyword evidence="2" id="KW-1185">Reference proteome</keyword>
<dbReference type="EMBL" id="CP039350">
    <property type="protein sequence ID" value="QCD95837.1"/>
    <property type="molecule type" value="Genomic_DNA"/>
</dbReference>
<organism evidence="1 2">
    <name type="scientific">Vigna unguiculata</name>
    <name type="common">Cowpea</name>
    <dbReference type="NCBI Taxonomy" id="3917"/>
    <lineage>
        <taxon>Eukaryota</taxon>
        <taxon>Viridiplantae</taxon>
        <taxon>Streptophyta</taxon>
        <taxon>Embryophyta</taxon>
        <taxon>Tracheophyta</taxon>
        <taxon>Spermatophyta</taxon>
        <taxon>Magnoliopsida</taxon>
        <taxon>eudicotyledons</taxon>
        <taxon>Gunneridae</taxon>
        <taxon>Pentapetalae</taxon>
        <taxon>rosids</taxon>
        <taxon>fabids</taxon>
        <taxon>Fabales</taxon>
        <taxon>Fabaceae</taxon>
        <taxon>Papilionoideae</taxon>
        <taxon>50 kb inversion clade</taxon>
        <taxon>NPAAA clade</taxon>
        <taxon>indigoferoid/millettioid clade</taxon>
        <taxon>Phaseoleae</taxon>
        <taxon>Vigna</taxon>
    </lineage>
</organism>
<dbReference type="Proteomes" id="UP000501690">
    <property type="component" value="Linkage Group LG6"/>
</dbReference>